<dbReference type="EMBL" id="JBHUHR010000038">
    <property type="protein sequence ID" value="MFD2035769.1"/>
    <property type="molecule type" value="Genomic_DNA"/>
</dbReference>
<gene>
    <name evidence="2" type="ORF">ACFSKL_13280</name>
</gene>
<organism evidence="2 3">
    <name type="scientific">Belliella marina</name>
    <dbReference type="NCBI Taxonomy" id="1644146"/>
    <lineage>
        <taxon>Bacteria</taxon>
        <taxon>Pseudomonadati</taxon>
        <taxon>Bacteroidota</taxon>
        <taxon>Cytophagia</taxon>
        <taxon>Cytophagales</taxon>
        <taxon>Cyclobacteriaceae</taxon>
        <taxon>Belliella</taxon>
    </lineage>
</organism>
<dbReference type="RefSeq" id="WP_376886701.1">
    <property type="nucleotide sequence ID" value="NZ_JBHUHR010000038.1"/>
</dbReference>
<keyword evidence="3" id="KW-1185">Reference proteome</keyword>
<reference evidence="3" key="1">
    <citation type="journal article" date="2019" name="Int. J. Syst. Evol. Microbiol.">
        <title>The Global Catalogue of Microorganisms (GCM) 10K type strain sequencing project: providing services to taxonomists for standard genome sequencing and annotation.</title>
        <authorList>
            <consortium name="The Broad Institute Genomics Platform"/>
            <consortium name="The Broad Institute Genome Sequencing Center for Infectious Disease"/>
            <person name="Wu L."/>
            <person name="Ma J."/>
        </authorList>
    </citation>
    <scope>NUCLEOTIDE SEQUENCE [LARGE SCALE GENOMIC DNA]</scope>
    <source>
        <strain evidence="3">CGMCC 1.15180</strain>
    </source>
</reference>
<dbReference type="NCBIfam" id="TIGR03519">
    <property type="entry name" value="T9SS_PorP_fam"/>
    <property type="match status" value="1"/>
</dbReference>
<evidence type="ECO:0000313" key="3">
    <source>
        <dbReference type="Proteomes" id="UP001597361"/>
    </source>
</evidence>
<dbReference type="Pfam" id="PF11751">
    <property type="entry name" value="PorP_SprF"/>
    <property type="match status" value="1"/>
</dbReference>
<accession>A0ABW4VM54</accession>
<dbReference type="Proteomes" id="UP001597361">
    <property type="component" value="Unassembled WGS sequence"/>
</dbReference>
<dbReference type="InterPro" id="IPR019861">
    <property type="entry name" value="PorP/SprF_Bacteroidetes"/>
</dbReference>
<name>A0ABW4VM54_9BACT</name>
<protein>
    <submittedName>
        <fullName evidence="2">Type IX secretion system membrane protein PorP/SprF</fullName>
    </submittedName>
</protein>
<proteinExistence type="predicted"/>
<feature type="chain" id="PRO_5045890568" evidence="1">
    <location>
        <begin position="25"/>
        <end position="324"/>
    </location>
</feature>
<feature type="signal peptide" evidence="1">
    <location>
        <begin position="1"/>
        <end position="24"/>
    </location>
</feature>
<evidence type="ECO:0000256" key="1">
    <source>
        <dbReference type="SAM" id="SignalP"/>
    </source>
</evidence>
<comment type="caution">
    <text evidence="2">The sequence shown here is derived from an EMBL/GenBank/DDBJ whole genome shotgun (WGS) entry which is preliminary data.</text>
</comment>
<sequence>MKRIFKLLGKVVLMTLVFSGVVEAQQLPQFSQYIFNGLHINPAYAGYKGEPYIQSTYRSQWVSFPGAPKTFSLTADLSANEGLMGFGLSILSDKIGPTNTNGALLSYAYRIQTGRDSFLGLGISAGANEYAIDGDMLRASDPNDPNIPEGRVNMFTPNMNMGLFFHNNRFYAGLSAYNMIGKGALEREDIALAYHDFHYYLTAGVMIPVSNSVQFKPSFLIKEVKGAPTSYDINGMVLFNERIWLGASYRSNVQVGMDHLQDNLNQRNAVAFIMEIFATNNLRLGYAYDHSINVLSDYRNNSHELSVGYYISPRNVSMKNPRWF</sequence>
<evidence type="ECO:0000313" key="2">
    <source>
        <dbReference type="EMBL" id="MFD2035769.1"/>
    </source>
</evidence>
<keyword evidence="1" id="KW-0732">Signal</keyword>